<dbReference type="GO" id="GO:0008233">
    <property type="term" value="F:peptidase activity"/>
    <property type="evidence" value="ECO:0007669"/>
    <property type="project" value="UniProtKB-KW"/>
</dbReference>
<evidence type="ECO:0000313" key="4">
    <source>
        <dbReference type="Proteomes" id="UP000325081"/>
    </source>
</evidence>
<proteinExistence type="predicted"/>
<evidence type="ECO:0000256" key="2">
    <source>
        <dbReference type="SAM" id="SignalP"/>
    </source>
</evidence>
<feature type="region of interest" description="Disordered" evidence="1">
    <location>
        <begin position="21"/>
        <end position="125"/>
    </location>
</feature>
<dbReference type="Proteomes" id="UP000325081">
    <property type="component" value="Unassembled WGS sequence"/>
</dbReference>
<feature type="compositionally biased region" description="Polar residues" evidence="1">
    <location>
        <begin position="21"/>
        <end position="35"/>
    </location>
</feature>
<evidence type="ECO:0000313" key="3">
    <source>
        <dbReference type="EMBL" id="GER47284.1"/>
    </source>
</evidence>
<keyword evidence="3" id="KW-0378">Hydrolase</keyword>
<keyword evidence="4" id="KW-1185">Reference proteome</keyword>
<feature type="signal peptide" evidence="2">
    <location>
        <begin position="1"/>
        <end position="19"/>
    </location>
</feature>
<sequence>MKVPLNLILFGSTAPLMTCSNTNTSFQRNPPSENSGGLHLATPPRNPQTNNPLSVVDQGCRCRRNPPITTPVIGRTQAGARHEPWPKNAAKTAPRASGRGRRGDSPETSTPSAMANNTQGNATPR</sequence>
<comment type="caution">
    <text evidence="3">The sequence shown here is derived from an EMBL/GenBank/DDBJ whole genome shotgun (WGS) entry which is preliminary data.</text>
</comment>
<protein>
    <submittedName>
        <fullName evidence="3">Serine protease SplB</fullName>
    </submittedName>
</protein>
<evidence type="ECO:0000256" key="1">
    <source>
        <dbReference type="SAM" id="MobiDB-lite"/>
    </source>
</evidence>
<reference evidence="4" key="1">
    <citation type="journal article" date="2019" name="Curr. Biol.">
        <title>Genome Sequence of Striga asiatica Provides Insight into the Evolution of Plant Parasitism.</title>
        <authorList>
            <person name="Yoshida S."/>
            <person name="Kim S."/>
            <person name="Wafula E.K."/>
            <person name="Tanskanen J."/>
            <person name="Kim Y.M."/>
            <person name="Honaas L."/>
            <person name="Yang Z."/>
            <person name="Spallek T."/>
            <person name="Conn C.E."/>
            <person name="Ichihashi Y."/>
            <person name="Cheong K."/>
            <person name="Cui S."/>
            <person name="Der J.P."/>
            <person name="Gundlach H."/>
            <person name="Jiao Y."/>
            <person name="Hori C."/>
            <person name="Ishida J.K."/>
            <person name="Kasahara H."/>
            <person name="Kiba T."/>
            <person name="Kim M.S."/>
            <person name="Koo N."/>
            <person name="Laohavisit A."/>
            <person name="Lee Y.H."/>
            <person name="Lumba S."/>
            <person name="McCourt P."/>
            <person name="Mortimer J.C."/>
            <person name="Mutuku J.M."/>
            <person name="Nomura T."/>
            <person name="Sasaki-Sekimoto Y."/>
            <person name="Seto Y."/>
            <person name="Wang Y."/>
            <person name="Wakatake T."/>
            <person name="Sakakibara H."/>
            <person name="Demura T."/>
            <person name="Yamaguchi S."/>
            <person name="Yoneyama K."/>
            <person name="Manabe R.I."/>
            <person name="Nelson D.C."/>
            <person name="Schulman A.H."/>
            <person name="Timko M.P."/>
            <person name="dePamphilis C.W."/>
            <person name="Choi D."/>
            <person name="Shirasu K."/>
        </authorList>
    </citation>
    <scope>NUCLEOTIDE SEQUENCE [LARGE SCALE GENOMIC DNA]</scope>
    <source>
        <strain evidence="4">cv. UVA1</strain>
    </source>
</reference>
<organism evidence="3 4">
    <name type="scientific">Striga asiatica</name>
    <name type="common">Asiatic witchweed</name>
    <name type="synonym">Buchnera asiatica</name>
    <dbReference type="NCBI Taxonomy" id="4170"/>
    <lineage>
        <taxon>Eukaryota</taxon>
        <taxon>Viridiplantae</taxon>
        <taxon>Streptophyta</taxon>
        <taxon>Embryophyta</taxon>
        <taxon>Tracheophyta</taxon>
        <taxon>Spermatophyta</taxon>
        <taxon>Magnoliopsida</taxon>
        <taxon>eudicotyledons</taxon>
        <taxon>Gunneridae</taxon>
        <taxon>Pentapetalae</taxon>
        <taxon>asterids</taxon>
        <taxon>lamiids</taxon>
        <taxon>Lamiales</taxon>
        <taxon>Orobanchaceae</taxon>
        <taxon>Buchnereae</taxon>
        <taxon>Striga</taxon>
    </lineage>
</organism>
<feature type="chain" id="PRO_5022976668" evidence="2">
    <location>
        <begin position="20"/>
        <end position="125"/>
    </location>
</feature>
<dbReference type="GO" id="GO:0006508">
    <property type="term" value="P:proteolysis"/>
    <property type="evidence" value="ECO:0007669"/>
    <property type="project" value="UniProtKB-KW"/>
</dbReference>
<accession>A0A5A7QPX7</accession>
<name>A0A5A7QPX7_STRAF</name>
<dbReference type="AlphaFoldDB" id="A0A5A7QPX7"/>
<dbReference type="EMBL" id="BKCP01007826">
    <property type="protein sequence ID" value="GER47284.1"/>
    <property type="molecule type" value="Genomic_DNA"/>
</dbReference>
<gene>
    <name evidence="3" type="ORF">STAS_24372</name>
</gene>
<keyword evidence="3" id="KW-0645">Protease</keyword>
<feature type="compositionally biased region" description="Polar residues" evidence="1">
    <location>
        <begin position="106"/>
        <end position="125"/>
    </location>
</feature>
<keyword evidence="2" id="KW-0732">Signal</keyword>